<protein>
    <recommendedName>
        <fullName evidence="3">KTSC domain-containing protein</fullName>
    </recommendedName>
</protein>
<name>A0ABV4EDR6_9GAMM</name>
<evidence type="ECO:0000313" key="1">
    <source>
        <dbReference type="EMBL" id="MEY8773000.1"/>
    </source>
</evidence>
<dbReference type="EMBL" id="JBGFFX010000017">
    <property type="protein sequence ID" value="MEY8773000.1"/>
    <property type="molecule type" value="Genomic_DNA"/>
</dbReference>
<evidence type="ECO:0000313" key="2">
    <source>
        <dbReference type="Proteomes" id="UP001565243"/>
    </source>
</evidence>
<proteinExistence type="predicted"/>
<evidence type="ECO:0008006" key="3">
    <source>
        <dbReference type="Google" id="ProtNLM"/>
    </source>
</evidence>
<comment type="caution">
    <text evidence="1">The sequence shown here is derived from an EMBL/GenBank/DDBJ whole genome shotgun (WGS) entry which is preliminary data.</text>
</comment>
<keyword evidence="2" id="KW-1185">Reference proteome</keyword>
<sequence length="79" mass="9255">MEKDIFFERLKPWAYIGFNQVIILASDTKRELYATTLGVYAPPRLFIRELSLGEYDNKTHANCNQFLKGFYAKFGIRSK</sequence>
<organism evidence="1 2">
    <name type="scientific">Erwinia aeris</name>
    <dbReference type="NCBI Taxonomy" id="3239803"/>
    <lineage>
        <taxon>Bacteria</taxon>
        <taxon>Pseudomonadati</taxon>
        <taxon>Pseudomonadota</taxon>
        <taxon>Gammaproteobacteria</taxon>
        <taxon>Enterobacterales</taxon>
        <taxon>Erwiniaceae</taxon>
        <taxon>Erwinia</taxon>
    </lineage>
</organism>
<reference evidence="1 2" key="1">
    <citation type="submission" date="2024-07" db="EMBL/GenBank/DDBJ databases">
        <authorList>
            <person name="Hebao G."/>
        </authorList>
    </citation>
    <scope>NUCLEOTIDE SEQUENCE [LARGE SCALE GENOMIC DNA]</scope>
    <source>
        <strain evidence="1 2">ACCC 02193</strain>
    </source>
</reference>
<dbReference type="Proteomes" id="UP001565243">
    <property type="component" value="Unassembled WGS sequence"/>
</dbReference>
<accession>A0ABV4EDR6</accession>
<gene>
    <name evidence="1" type="ORF">AB6T85_21550</name>
</gene>
<dbReference type="RefSeq" id="WP_369896630.1">
    <property type="nucleotide sequence ID" value="NZ_JBGFFX010000017.1"/>
</dbReference>